<dbReference type="GO" id="GO:0005829">
    <property type="term" value="C:cytosol"/>
    <property type="evidence" value="ECO:0007669"/>
    <property type="project" value="TreeGrafter"/>
</dbReference>
<dbReference type="InterPro" id="IPR011882">
    <property type="entry name" value="PaaC"/>
</dbReference>
<dbReference type="InterPro" id="IPR007814">
    <property type="entry name" value="PaaA_PaaC"/>
</dbReference>
<dbReference type="PANTHER" id="PTHR30458:SF0">
    <property type="entry name" value="1,2-PHENYLACETYL-COA EPOXIDASE, SUBUNIT C"/>
    <property type="match status" value="1"/>
</dbReference>
<dbReference type="Pfam" id="PF05138">
    <property type="entry name" value="PaaA_PaaC"/>
    <property type="match status" value="1"/>
</dbReference>
<dbReference type="OrthoDB" id="9789947at2"/>
<dbReference type="InterPro" id="IPR052703">
    <property type="entry name" value="Aromatic_CoA_ox/epox"/>
</dbReference>
<reference evidence="1 2" key="1">
    <citation type="submission" date="2019-09" db="EMBL/GenBank/DDBJ databases">
        <title>Genomes of Cryomorphaceae.</title>
        <authorList>
            <person name="Bowman J.P."/>
        </authorList>
    </citation>
    <scope>NUCLEOTIDE SEQUENCE [LARGE SCALE GENOMIC DNA]</scope>
    <source>
        <strain evidence="1 2">KCTC 52047</strain>
    </source>
</reference>
<protein>
    <submittedName>
        <fullName evidence="1">Phenylacetate-CoA oxygenase subunit PaaC</fullName>
    </submittedName>
</protein>
<dbReference type="SUPFAM" id="SSF47240">
    <property type="entry name" value="Ferritin-like"/>
    <property type="match status" value="1"/>
</dbReference>
<dbReference type="PIRSF" id="PIRSF037834">
    <property type="entry name" value="PA_CoA_Oase3"/>
    <property type="match status" value="1"/>
</dbReference>
<dbReference type="InterPro" id="IPR009078">
    <property type="entry name" value="Ferritin-like_SF"/>
</dbReference>
<dbReference type="FunFam" id="1.20.1260.10:FF:000012">
    <property type="entry name" value="1,2-phenylacetyl-CoA epoxidase, subunit C"/>
    <property type="match status" value="1"/>
</dbReference>
<gene>
    <name evidence="1" type="primary">paaC</name>
    <name evidence="1" type="ORF">F3059_05550</name>
</gene>
<proteinExistence type="predicted"/>
<dbReference type="GO" id="GO:0010124">
    <property type="term" value="P:phenylacetate catabolic process"/>
    <property type="evidence" value="ECO:0007669"/>
    <property type="project" value="InterPro"/>
</dbReference>
<dbReference type="NCBIfam" id="TIGR02158">
    <property type="entry name" value="PA_CoA_Oxy3"/>
    <property type="match status" value="1"/>
</dbReference>
<dbReference type="EMBL" id="WACR01000004">
    <property type="protein sequence ID" value="KAB1064820.1"/>
    <property type="molecule type" value="Genomic_DNA"/>
</dbReference>
<dbReference type="AlphaFoldDB" id="A0A6N6M848"/>
<accession>A0A6N6M848</accession>
<organism evidence="1 2">
    <name type="scientific">Salibacter halophilus</name>
    <dbReference type="NCBI Taxonomy" id="1803916"/>
    <lineage>
        <taxon>Bacteria</taxon>
        <taxon>Pseudomonadati</taxon>
        <taxon>Bacteroidota</taxon>
        <taxon>Flavobacteriia</taxon>
        <taxon>Flavobacteriales</taxon>
        <taxon>Salibacteraceae</taxon>
        <taxon>Salibacter</taxon>
    </lineage>
</organism>
<keyword evidence="2" id="KW-1185">Reference proteome</keyword>
<dbReference type="Proteomes" id="UP000435357">
    <property type="component" value="Unassembled WGS sequence"/>
</dbReference>
<dbReference type="RefSeq" id="WP_151167140.1">
    <property type="nucleotide sequence ID" value="NZ_WACR01000004.1"/>
</dbReference>
<dbReference type="Gene3D" id="1.20.1260.10">
    <property type="match status" value="1"/>
</dbReference>
<sequence>MTKQEALYKYSLRLGDSTLILGHRLSEWCGHGPKLEQDIALINIALDLLGQARSYLSYAAEVEGKGRTEDDLAYHRVERNFHNLLLTERPNDNWGNTIMRSFFFDVFHYYFLSELTKSKDEQLAAIAAKSLKEVTYHVKHNSDWVIRLGDGTEKSHKIMQDAIDELWDYTGEMFDMDEVDETLIKEGIAPDLAPIKDKWLQKVKDVFREATLEMPEVQEWHHTGGKMKGIHSEHMGYILSEMQYLPRVHPDATW</sequence>
<name>A0A6N6M848_9FLAO</name>
<dbReference type="PANTHER" id="PTHR30458">
    <property type="entry name" value="PHENYLACETIC ACID DEGRADATION PROTEIN PAA"/>
    <property type="match status" value="1"/>
</dbReference>
<comment type="caution">
    <text evidence="1">The sequence shown here is derived from an EMBL/GenBank/DDBJ whole genome shotgun (WGS) entry which is preliminary data.</text>
</comment>
<evidence type="ECO:0000313" key="1">
    <source>
        <dbReference type="EMBL" id="KAB1064820.1"/>
    </source>
</evidence>
<dbReference type="InterPro" id="IPR012347">
    <property type="entry name" value="Ferritin-like"/>
</dbReference>
<evidence type="ECO:0000313" key="2">
    <source>
        <dbReference type="Proteomes" id="UP000435357"/>
    </source>
</evidence>